<reference evidence="1 2" key="1">
    <citation type="submission" date="2016-06" db="EMBL/GenBank/DDBJ databases">
        <authorList>
            <person name="Kjaerup R.B."/>
            <person name="Dalgaard T.S."/>
            <person name="Juul-Madsen H.R."/>
        </authorList>
    </citation>
    <scope>NUCLEOTIDE SEQUENCE [LARGE SCALE GENOMIC DNA]</scope>
    <source>
        <strain evidence="1">2</strain>
    </source>
</reference>
<accession>A0A1A8Y166</accession>
<evidence type="ECO:0000313" key="1">
    <source>
        <dbReference type="EMBL" id="SBT10686.1"/>
    </source>
</evidence>
<sequence length="120" mass="13128">MSNRKFNATVTTTALNGSTVELQDTMIFSGVDQKFVNFLTGSCKLAVGFLMRLLPSMGSYTLHYKTIVTDAETGEAVVDRPGVTLDGLSKKQLFGFLNFAVKELGEANSMRYGKNDSKDE</sequence>
<keyword evidence="2" id="KW-1185">Reference proteome</keyword>
<gene>
    <name evidence="1" type="ORF">PROAA_610046</name>
</gene>
<dbReference type="AlphaFoldDB" id="A0A1A8Y166"/>
<dbReference type="EMBL" id="FLQY01000364">
    <property type="protein sequence ID" value="SBT10686.1"/>
    <property type="molecule type" value="Genomic_DNA"/>
</dbReference>
<name>A0A1A8Y166_9RHOO</name>
<proteinExistence type="predicted"/>
<evidence type="ECO:0000313" key="2">
    <source>
        <dbReference type="Proteomes" id="UP000199600"/>
    </source>
</evidence>
<dbReference type="RefSeq" id="WP_186412259.1">
    <property type="nucleotide sequence ID" value="NZ_FLQY01000364.1"/>
</dbReference>
<protein>
    <submittedName>
        <fullName evidence="1">Uncharacterized protein</fullName>
    </submittedName>
</protein>
<organism evidence="1 2">
    <name type="scientific">Candidatus Propionivibrio aalborgensis</name>
    <dbReference type="NCBI Taxonomy" id="1860101"/>
    <lineage>
        <taxon>Bacteria</taxon>
        <taxon>Pseudomonadati</taxon>
        <taxon>Pseudomonadota</taxon>
        <taxon>Betaproteobacteria</taxon>
        <taxon>Rhodocyclales</taxon>
        <taxon>Rhodocyclaceae</taxon>
        <taxon>Propionivibrio</taxon>
    </lineage>
</organism>
<dbReference type="Proteomes" id="UP000199600">
    <property type="component" value="Unassembled WGS sequence"/>
</dbReference>